<dbReference type="PANTHER" id="PTHR36492">
    <property type="match status" value="1"/>
</dbReference>
<dbReference type="InterPro" id="IPR029052">
    <property type="entry name" value="Metallo-depent_PP-like"/>
</dbReference>
<dbReference type="PANTHER" id="PTHR36492:SF2">
    <property type="entry name" value="[ACYL-CARRIER-PROTEIN] PHOSPHODIESTERASE PPTH"/>
    <property type="match status" value="1"/>
</dbReference>
<evidence type="ECO:0000313" key="2">
    <source>
        <dbReference type="EMBL" id="RCW40393.1"/>
    </source>
</evidence>
<accession>A0A368VH07</accession>
<reference evidence="2 3" key="1">
    <citation type="submission" date="2018-07" db="EMBL/GenBank/DDBJ databases">
        <title>Genomic Encyclopedia of Type Strains, Phase III (KMG-III): the genomes of soil and plant-associated and newly described type strains.</title>
        <authorList>
            <person name="Whitman W."/>
        </authorList>
    </citation>
    <scope>NUCLEOTIDE SEQUENCE [LARGE SCALE GENOMIC DNA]</scope>
    <source>
        <strain evidence="2 3">CECT 8575</strain>
    </source>
</reference>
<dbReference type="GO" id="GO:0016787">
    <property type="term" value="F:hydrolase activity"/>
    <property type="evidence" value="ECO:0007669"/>
    <property type="project" value="InterPro"/>
</dbReference>
<dbReference type="Gene3D" id="3.60.21.10">
    <property type="match status" value="1"/>
</dbReference>
<feature type="domain" description="Calcineurin-like phosphoesterase" evidence="1">
    <location>
        <begin position="19"/>
        <end position="251"/>
    </location>
</feature>
<dbReference type="SUPFAM" id="SSF56300">
    <property type="entry name" value="Metallo-dependent phosphatases"/>
    <property type="match status" value="1"/>
</dbReference>
<evidence type="ECO:0000313" key="3">
    <source>
        <dbReference type="Proteomes" id="UP000253495"/>
    </source>
</evidence>
<gene>
    <name evidence="2" type="ORF">DFQ14_11142</name>
</gene>
<evidence type="ECO:0000259" key="1">
    <source>
        <dbReference type="Pfam" id="PF00149"/>
    </source>
</evidence>
<sequence>MAVRQRPDGRLWRMSSPSLLATSDLHVSHRDNRAVLDEIRPRADGDWLIVAGDVAETTETIIRSLRMLRDRFEQVIWVPGNHELWTTGSDDTGLRGVARYEHLVELCRDIGVLTPEDPYPVWEAAGEAVVIAPLFVLYDYSFRPPELSVEEALAHARETRVVCSDEALLKPDPYADRQTWCKQRVAETLPRLEAIPEECSTVLVSHWPLHRDPTLRLRHPQFALWCGTELTADWHRRFRAITEVHGHLHIPVTDRIDGVPFEEVSLGYPREWRRRTRHPDPLHSILPPAEERTFENFVRAHR</sequence>
<name>A0A368VH07_9ACTN</name>
<protein>
    <submittedName>
        <fullName evidence="2">3',5'-cyclic AMP phosphodiesterase CpdA</fullName>
    </submittedName>
</protein>
<comment type="caution">
    <text evidence="2">The sequence shown here is derived from an EMBL/GenBank/DDBJ whole genome shotgun (WGS) entry which is preliminary data.</text>
</comment>
<dbReference type="Proteomes" id="UP000253495">
    <property type="component" value="Unassembled WGS sequence"/>
</dbReference>
<dbReference type="AlphaFoldDB" id="A0A368VH07"/>
<proteinExistence type="predicted"/>
<organism evidence="2 3">
    <name type="scientific">Halopolyspora algeriensis</name>
    <dbReference type="NCBI Taxonomy" id="1500506"/>
    <lineage>
        <taxon>Bacteria</taxon>
        <taxon>Bacillati</taxon>
        <taxon>Actinomycetota</taxon>
        <taxon>Actinomycetes</taxon>
        <taxon>Actinomycetes incertae sedis</taxon>
        <taxon>Halopolyspora</taxon>
    </lineage>
</organism>
<dbReference type="EMBL" id="QPJC01000011">
    <property type="protein sequence ID" value="RCW40393.1"/>
    <property type="molecule type" value="Genomic_DNA"/>
</dbReference>
<dbReference type="Pfam" id="PF00149">
    <property type="entry name" value="Metallophos"/>
    <property type="match status" value="1"/>
</dbReference>
<dbReference type="InterPro" id="IPR004843">
    <property type="entry name" value="Calcineurin-like_PHP"/>
</dbReference>
<keyword evidence="3" id="KW-1185">Reference proteome</keyword>
<dbReference type="InterPro" id="IPR052963">
    <property type="entry name" value="Pantetheine_PDE"/>
</dbReference>